<accession>A0A9P5Z5A0</accession>
<name>A0A9P5Z5A0_9AGAR</name>
<sequence length="491" mass="56192">MQCVPSKQGFPLLSFPPEILLEIAKRLGWEEVLSIRQTCRLLFEITNAREVWVSLFWRLSRENIVPPVLECSLSSYTAAELELVVMRRVSSEKRLRAGEKARERVYLQDQIPMDDEQYLLDGGKWLLTMCNEINKWGRVYVYNLDGEPSGQCIIDLGISTLEDADMYMSCDRDLNNKDVLAYTVCLSPRFSFPPEPFMSVDGDWPGEGIHIYRLIAKGRGENATLEAKKVKYLRYPQFIEPVYDITLRGDYFVQCLEQGEEDDDDPNVLSFEVWNWVLSDTLFHFKARIDVDVTLSDSDISDCDLVLLPSGKAVTFTHCISVYDLSNIRPTPIDRYDEPWALQPYWMSANFSFSSISAYSDPWRDSQVSRLSVVLDGIVFGLTVPHDKSKDPWYQQISDVNVSKFTIADIGMNKLLLYEEKDGRTILTTVGFLWDNDTDLFPKDHLPSAVGSPSRPFSTYICDLVPVFDESSNRLVVFSKGSCILLDFAYK</sequence>
<dbReference type="EMBL" id="MU155186">
    <property type="protein sequence ID" value="KAF9480913.1"/>
    <property type="molecule type" value="Genomic_DNA"/>
</dbReference>
<evidence type="ECO:0000259" key="1">
    <source>
        <dbReference type="PROSITE" id="PS50181"/>
    </source>
</evidence>
<dbReference type="SMART" id="SM00256">
    <property type="entry name" value="FBOX"/>
    <property type="match status" value="1"/>
</dbReference>
<feature type="domain" description="F-box" evidence="1">
    <location>
        <begin position="9"/>
        <end position="55"/>
    </location>
</feature>
<gene>
    <name evidence="2" type="ORF">BDN70DRAFT_920155</name>
</gene>
<comment type="caution">
    <text evidence="2">The sequence shown here is derived from an EMBL/GenBank/DDBJ whole genome shotgun (WGS) entry which is preliminary data.</text>
</comment>
<keyword evidence="3" id="KW-1185">Reference proteome</keyword>
<dbReference type="InterPro" id="IPR036047">
    <property type="entry name" value="F-box-like_dom_sf"/>
</dbReference>
<dbReference type="SUPFAM" id="SSF81383">
    <property type="entry name" value="F-box domain"/>
    <property type="match status" value="1"/>
</dbReference>
<proteinExistence type="predicted"/>
<organism evidence="2 3">
    <name type="scientific">Pholiota conissans</name>
    <dbReference type="NCBI Taxonomy" id="109636"/>
    <lineage>
        <taxon>Eukaryota</taxon>
        <taxon>Fungi</taxon>
        <taxon>Dikarya</taxon>
        <taxon>Basidiomycota</taxon>
        <taxon>Agaricomycotina</taxon>
        <taxon>Agaricomycetes</taxon>
        <taxon>Agaricomycetidae</taxon>
        <taxon>Agaricales</taxon>
        <taxon>Agaricineae</taxon>
        <taxon>Strophariaceae</taxon>
        <taxon>Pholiota</taxon>
    </lineage>
</organism>
<evidence type="ECO:0000313" key="3">
    <source>
        <dbReference type="Proteomes" id="UP000807469"/>
    </source>
</evidence>
<dbReference type="OrthoDB" id="3068749at2759"/>
<dbReference type="Proteomes" id="UP000807469">
    <property type="component" value="Unassembled WGS sequence"/>
</dbReference>
<dbReference type="PROSITE" id="PS50181">
    <property type="entry name" value="FBOX"/>
    <property type="match status" value="1"/>
</dbReference>
<dbReference type="AlphaFoldDB" id="A0A9P5Z5A0"/>
<protein>
    <recommendedName>
        <fullName evidence="1">F-box domain-containing protein</fullName>
    </recommendedName>
</protein>
<reference evidence="2" key="1">
    <citation type="submission" date="2020-11" db="EMBL/GenBank/DDBJ databases">
        <authorList>
            <consortium name="DOE Joint Genome Institute"/>
            <person name="Ahrendt S."/>
            <person name="Riley R."/>
            <person name="Andreopoulos W."/>
            <person name="Labutti K."/>
            <person name="Pangilinan J."/>
            <person name="Ruiz-Duenas F.J."/>
            <person name="Barrasa J.M."/>
            <person name="Sanchez-Garcia M."/>
            <person name="Camarero S."/>
            <person name="Miyauchi S."/>
            <person name="Serrano A."/>
            <person name="Linde D."/>
            <person name="Babiker R."/>
            <person name="Drula E."/>
            <person name="Ayuso-Fernandez I."/>
            <person name="Pacheco R."/>
            <person name="Padilla G."/>
            <person name="Ferreira P."/>
            <person name="Barriuso J."/>
            <person name="Kellner H."/>
            <person name="Castanera R."/>
            <person name="Alfaro M."/>
            <person name="Ramirez L."/>
            <person name="Pisabarro A.G."/>
            <person name="Kuo A."/>
            <person name="Tritt A."/>
            <person name="Lipzen A."/>
            <person name="He G."/>
            <person name="Yan M."/>
            <person name="Ng V."/>
            <person name="Cullen D."/>
            <person name="Martin F."/>
            <person name="Rosso M.-N."/>
            <person name="Henrissat B."/>
            <person name="Hibbett D."/>
            <person name="Martinez A.T."/>
            <person name="Grigoriev I.V."/>
        </authorList>
    </citation>
    <scope>NUCLEOTIDE SEQUENCE</scope>
    <source>
        <strain evidence="2">CIRM-BRFM 674</strain>
    </source>
</reference>
<dbReference type="InterPro" id="IPR001810">
    <property type="entry name" value="F-box_dom"/>
</dbReference>
<evidence type="ECO:0000313" key="2">
    <source>
        <dbReference type="EMBL" id="KAF9480913.1"/>
    </source>
</evidence>